<reference evidence="1" key="1">
    <citation type="submission" date="2018-05" db="EMBL/GenBank/DDBJ databases">
        <authorList>
            <person name="Lanie J.A."/>
            <person name="Ng W.-L."/>
            <person name="Kazmierczak K.M."/>
            <person name="Andrzejewski T.M."/>
            <person name="Davidsen T.M."/>
            <person name="Wayne K.J."/>
            <person name="Tettelin H."/>
            <person name="Glass J.I."/>
            <person name="Rusch D."/>
            <person name="Podicherti R."/>
            <person name="Tsui H.-C.T."/>
            <person name="Winkler M.E."/>
        </authorList>
    </citation>
    <scope>NUCLEOTIDE SEQUENCE</scope>
</reference>
<sequence length="76" mass="8461">MAITEIKLEVIPAGGQTRFGASHYRLENSDKKDFSLGDLRGSDGTPFNLRVHKPDRVRVTATDIDATAYDIEIPWS</sequence>
<accession>A0A381X6F0</accession>
<name>A0A381X6F0_9ZZZZ</name>
<dbReference type="EMBL" id="UINC01014014">
    <property type="protein sequence ID" value="SVA60081.1"/>
    <property type="molecule type" value="Genomic_DNA"/>
</dbReference>
<proteinExistence type="predicted"/>
<dbReference type="AlphaFoldDB" id="A0A381X6F0"/>
<protein>
    <submittedName>
        <fullName evidence="1">Uncharacterized protein</fullName>
    </submittedName>
</protein>
<organism evidence="1">
    <name type="scientific">marine metagenome</name>
    <dbReference type="NCBI Taxonomy" id="408172"/>
    <lineage>
        <taxon>unclassified sequences</taxon>
        <taxon>metagenomes</taxon>
        <taxon>ecological metagenomes</taxon>
    </lineage>
</organism>
<evidence type="ECO:0000313" key="1">
    <source>
        <dbReference type="EMBL" id="SVA60081.1"/>
    </source>
</evidence>
<gene>
    <name evidence="1" type="ORF">METZ01_LOCUS112935</name>
</gene>